<evidence type="ECO:0000259" key="1">
    <source>
        <dbReference type="SMART" id="SM00382"/>
    </source>
</evidence>
<dbReference type="PANTHER" id="PTHR47642:SF5">
    <property type="entry name" value="ATP-DEPENDENT DNA HELICASE"/>
    <property type="match status" value="1"/>
</dbReference>
<keyword evidence="2" id="KW-0547">Nucleotide-binding</keyword>
<dbReference type="GO" id="GO:0006281">
    <property type="term" value="P:DNA repair"/>
    <property type="evidence" value="ECO:0007669"/>
    <property type="project" value="InterPro"/>
</dbReference>
<dbReference type="PANTHER" id="PTHR47642">
    <property type="entry name" value="ATP-DEPENDENT DNA HELICASE"/>
    <property type="match status" value="1"/>
</dbReference>
<organism evidence="2">
    <name type="scientific">hydrothermal vent metagenome</name>
    <dbReference type="NCBI Taxonomy" id="652676"/>
    <lineage>
        <taxon>unclassified sequences</taxon>
        <taxon>metagenomes</taxon>
        <taxon>ecological metagenomes</taxon>
    </lineage>
</organism>
<dbReference type="Gene3D" id="1.10.10.1390">
    <property type="entry name" value="ATP-dependent DNA helicase RecQ"/>
    <property type="match status" value="1"/>
</dbReference>
<feature type="domain" description="AAA+ ATPase" evidence="1">
    <location>
        <begin position="11"/>
        <end position="159"/>
    </location>
</feature>
<keyword evidence="2" id="KW-0067">ATP-binding</keyword>
<evidence type="ECO:0000313" key="2">
    <source>
        <dbReference type="EMBL" id="SFV59084.1"/>
    </source>
</evidence>
<reference evidence="2" key="1">
    <citation type="submission" date="2016-10" db="EMBL/GenBank/DDBJ databases">
        <authorList>
            <person name="de Groot N.N."/>
        </authorList>
    </citation>
    <scope>NUCLEOTIDE SEQUENCE</scope>
</reference>
<dbReference type="Gene3D" id="3.40.50.300">
    <property type="entry name" value="P-loop containing nucleotide triphosphate hydrolases"/>
    <property type="match status" value="1"/>
</dbReference>
<dbReference type="InterPro" id="IPR029491">
    <property type="entry name" value="Helicase_HTH"/>
</dbReference>
<dbReference type="SUPFAM" id="SSF52540">
    <property type="entry name" value="P-loop containing nucleoside triphosphate hydrolases"/>
    <property type="match status" value="2"/>
</dbReference>
<dbReference type="InterPro" id="IPR027417">
    <property type="entry name" value="P-loop_NTPase"/>
</dbReference>
<sequence>MQNTALNILKTGNNVFITGSAGTGKTYLLNKFTFYLKSRKIHPTIVAPTGIAASHLRGQTIHSYFSLGIRSEIDDDYIDSLVEKKYLQTRFAQLKVLIIDEISMVSPEVFSSIDRILQAFKRNTLPFGGVQTILSGDFFQLPPISRVPTEKRFAWQSPSWKNLNLKTCYLQEKFRQDDNVLISILDEIRAGNVSNNSYDELNARFNMDVDRINIQELDKINNPAFAFKYTSEGTAKNIERIFKSSLVLEEIDLKKDAVVMFIKNNHDLGYVNGTTGVIVDFDKETKLPIVKTSDGSRIKVSLEEWTMENENANIVAKVSQVPLKLAWAITIHKSQGMTLDSAEIDLSKTFEVGQGYVALSRIKNIEGLRLMGLNDKALLVDPLILHIDPRIKAASQKASDEISAVSEEKLNQIFEAYVLSVDGLIDIKRIEEQEIILNSEKAFVKRSSSPTHIQTKELIESSASIEELAKRRAVSKGTIINHLRILKEEDTELNLEKFLPEASVVSRIQEALVKIKERNTTDDFSEDGNPRLKPIFELLGGEVPYDDIRISLI</sequence>
<dbReference type="CDD" id="cd18809">
    <property type="entry name" value="SF1_C_RecD"/>
    <property type="match status" value="1"/>
</dbReference>
<protein>
    <submittedName>
        <fullName evidence="2">Putative helicase</fullName>
    </submittedName>
</protein>
<proteinExistence type="predicted"/>
<dbReference type="InterPro" id="IPR003593">
    <property type="entry name" value="AAA+_ATPase"/>
</dbReference>
<keyword evidence="2" id="KW-0378">Hydrolase</keyword>
<dbReference type="CDD" id="cd18037">
    <property type="entry name" value="DEXSc_Pif1_like"/>
    <property type="match status" value="1"/>
</dbReference>
<name>A0A1W1C006_9ZZZZ</name>
<dbReference type="Gene3D" id="2.30.30.940">
    <property type="match status" value="1"/>
</dbReference>
<dbReference type="AlphaFoldDB" id="A0A1W1C006"/>
<keyword evidence="2" id="KW-0347">Helicase</keyword>
<dbReference type="GO" id="GO:0003678">
    <property type="term" value="F:DNA helicase activity"/>
    <property type="evidence" value="ECO:0007669"/>
    <property type="project" value="InterPro"/>
</dbReference>
<dbReference type="SMART" id="SM00382">
    <property type="entry name" value="AAA"/>
    <property type="match status" value="1"/>
</dbReference>
<gene>
    <name evidence="2" type="ORF">MNB_SM-4-981</name>
</gene>
<dbReference type="InterPro" id="IPR010285">
    <property type="entry name" value="DNA_helicase_pif1-like_DEAD"/>
</dbReference>
<dbReference type="Pfam" id="PF14493">
    <property type="entry name" value="HTH_40"/>
    <property type="match status" value="1"/>
</dbReference>
<dbReference type="GO" id="GO:0000723">
    <property type="term" value="P:telomere maintenance"/>
    <property type="evidence" value="ECO:0007669"/>
    <property type="project" value="InterPro"/>
</dbReference>
<dbReference type="InterPro" id="IPR051055">
    <property type="entry name" value="PIF1_helicase"/>
</dbReference>
<dbReference type="EMBL" id="FPHF01000046">
    <property type="protein sequence ID" value="SFV59084.1"/>
    <property type="molecule type" value="Genomic_DNA"/>
</dbReference>
<accession>A0A1W1C006</accession>
<dbReference type="Pfam" id="PF05970">
    <property type="entry name" value="PIF1"/>
    <property type="match status" value="1"/>
</dbReference>